<evidence type="ECO:0000313" key="2">
    <source>
        <dbReference type="EMBL" id="BCZ45816.1"/>
    </source>
</evidence>
<evidence type="ECO:0000313" key="3">
    <source>
        <dbReference type="Proteomes" id="UP000824633"/>
    </source>
</evidence>
<evidence type="ECO:0000259" key="1">
    <source>
        <dbReference type="Pfam" id="PF00753"/>
    </source>
</evidence>
<dbReference type="InterPro" id="IPR036866">
    <property type="entry name" value="RibonucZ/Hydroxyglut_hydro"/>
</dbReference>
<dbReference type="Gene3D" id="3.60.15.10">
    <property type="entry name" value="Ribonuclease Z/Hydroxyacylglutathione hydrolase-like"/>
    <property type="match status" value="1"/>
</dbReference>
<dbReference type="PANTHER" id="PTHR30619:SF1">
    <property type="entry name" value="RECOMBINATION PROTEIN 2"/>
    <property type="match status" value="1"/>
</dbReference>
<name>A0ABM7T1N0_9CLOT</name>
<dbReference type="EMBL" id="AP024849">
    <property type="protein sequence ID" value="BCZ45816.1"/>
    <property type="molecule type" value="Genomic_DNA"/>
</dbReference>
<protein>
    <recommendedName>
        <fullName evidence="1">Metallo-beta-lactamase domain-containing protein</fullName>
    </recommendedName>
</protein>
<feature type="domain" description="Metallo-beta-lactamase" evidence="1">
    <location>
        <begin position="33"/>
        <end position="111"/>
    </location>
</feature>
<dbReference type="Pfam" id="PF00753">
    <property type="entry name" value="Lactamase_B"/>
    <property type="match status" value="1"/>
</dbReference>
<accession>A0ABM7T1N0</accession>
<reference evidence="3" key="1">
    <citation type="submission" date="2021-07" db="EMBL/GenBank/DDBJ databases">
        <title>Complete genome sequencing of a Clostridium isolate.</title>
        <authorList>
            <person name="Ueki A."/>
            <person name="Tonouchi A."/>
        </authorList>
    </citation>
    <scope>NUCLEOTIDE SEQUENCE [LARGE SCALE GENOMIC DNA]</scope>
    <source>
        <strain evidence="3">C5S11</strain>
    </source>
</reference>
<gene>
    <name evidence="2" type="ORF">psyc5s11_18830</name>
</gene>
<dbReference type="SUPFAM" id="SSF56281">
    <property type="entry name" value="Metallo-hydrolase/oxidoreductase"/>
    <property type="match status" value="1"/>
</dbReference>
<proteinExistence type="predicted"/>
<dbReference type="Proteomes" id="UP000824633">
    <property type="component" value="Chromosome"/>
</dbReference>
<organism evidence="2 3">
    <name type="scientific">Clostridium gelidum</name>
    <dbReference type="NCBI Taxonomy" id="704125"/>
    <lineage>
        <taxon>Bacteria</taxon>
        <taxon>Bacillati</taxon>
        <taxon>Bacillota</taxon>
        <taxon>Clostridia</taxon>
        <taxon>Eubacteriales</taxon>
        <taxon>Clostridiaceae</taxon>
        <taxon>Clostridium</taxon>
    </lineage>
</organism>
<dbReference type="PANTHER" id="PTHR30619">
    <property type="entry name" value="DNA INTERNALIZATION/COMPETENCE PROTEIN COMEC/REC2"/>
    <property type="match status" value="1"/>
</dbReference>
<dbReference type="InterPro" id="IPR052159">
    <property type="entry name" value="Competence_DNA_uptake"/>
</dbReference>
<keyword evidence="3" id="KW-1185">Reference proteome</keyword>
<sequence length="728" mass="85438">MDTMQNSKLNIEFLNVGHGDCSIIKWNTGTEKKSWICVIDAGKEKKQIEKYLLDKKIYEIDLAITSHFDLDHIGGFINLDNKIKIKEYWSPYTPAFKKNTWLFGKRIQESIQRAEDLEAELKSKGTILFSPVEDFIYSPVQGLRIRVLSPAYKIYEELLSNKDKRFLIENYPTPLNWLIENSEEYNDEDNINISLRGLYDRTNHYLIKRNLSKENDELSVNIEKEDPESTEIIDGWSKKFKIEPEFFGNPLLNDTSIVLKVEAWIGSRWVSILFPGDIQNWLYLMAKRPNDLVSDIYKAAHHGSYMYIEKEIKYDEVIQSIRPKLTIFSANGQYGLPRMKVRDAITRWSTAVACTQQKKCDFISLNESTSRNDCCQKNYLCSMDSKGVSVEIKRNGMKINPPPCIRSAYSSPIPIIQLEQHIVNDSKILTYLSEREIDKHLKWLKKKLDTIHNNRKKGSKPYCSPFLSLDDIRRLALNDSRYLTEKQIKQIFEYGYSKGEMLTYDSHDRRNIGWENVYRKPKKSEFSEIINDICQKDILISSIIRKNITSDSSTFMLNLERDFLAEYLEKETGYPSKLISDYVWNLFIEKIISNFNIFYLPSNKNEPKDTMFVLLINRKINFEEYIKNINETIKSNKPKCSNIDRCEYLFDNYILNSKWHILSLDGLSENKWDHKSFLELLVIGEKNVSSSSVKIVSFMNLKLWKVIESNNNYYYKSPFIHLFNKIIE</sequence>
<dbReference type="InterPro" id="IPR001279">
    <property type="entry name" value="Metallo-B-lactamas"/>
</dbReference>